<keyword evidence="1" id="KW-1133">Transmembrane helix</keyword>
<reference evidence="2" key="2">
    <citation type="submission" date="2023-05" db="EMBL/GenBank/DDBJ databases">
        <authorList>
            <person name="Fouks B."/>
        </authorList>
    </citation>
    <scope>NUCLEOTIDE SEQUENCE</scope>
    <source>
        <strain evidence="2">Stay&amp;Tobe</strain>
        <tissue evidence="2">Testes</tissue>
    </source>
</reference>
<sequence>ISQNISRFSSNGMGFYTYSVWQKHFPGINRYSVANNSFTRRRFMLEIPSESNAEHLIHLVCYGILIHTNYVLYVPIAFLHFLSFGSLIEVLLISSHIEVLIYLHCEKVLYFHYVVSLSIHLKTFHMYQSFISFLFLPFSHGCKMTSRDTTTPSPIL</sequence>
<evidence type="ECO:0000256" key="1">
    <source>
        <dbReference type="SAM" id="Phobius"/>
    </source>
</evidence>
<feature type="non-terminal residue" evidence="2">
    <location>
        <position position="156"/>
    </location>
</feature>
<feature type="transmembrane region" description="Helical" evidence="1">
    <location>
        <begin position="70"/>
        <end position="93"/>
    </location>
</feature>
<accession>A0AAD7Z841</accession>
<keyword evidence="1" id="KW-0812">Transmembrane</keyword>
<organism evidence="2 3">
    <name type="scientific">Diploptera punctata</name>
    <name type="common">Pacific beetle cockroach</name>
    <dbReference type="NCBI Taxonomy" id="6984"/>
    <lineage>
        <taxon>Eukaryota</taxon>
        <taxon>Metazoa</taxon>
        <taxon>Ecdysozoa</taxon>
        <taxon>Arthropoda</taxon>
        <taxon>Hexapoda</taxon>
        <taxon>Insecta</taxon>
        <taxon>Pterygota</taxon>
        <taxon>Neoptera</taxon>
        <taxon>Polyneoptera</taxon>
        <taxon>Dictyoptera</taxon>
        <taxon>Blattodea</taxon>
        <taxon>Blaberoidea</taxon>
        <taxon>Blaberidae</taxon>
        <taxon>Diplopterinae</taxon>
        <taxon>Diploptera</taxon>
    </lineage>
</organism>
<gene>
    <name evidence="2" type="ORF">L9F63_007640</name>
</gene>
<dbReference type="Proteomes" id="UP001233999">
    <property type="component" value="Unassembled WGS sequence"/>
</dbReference>
<keyword evidence="3" id="KW-1185">Reference proteome</keyword>
<evidence type="ECO:0000313" key="3">
    <source>
        <dbReference type="Proteomes" id="UP001233999"/>
    </source>
</evidence>
<dbReference type="EMBL" id="JASPKZ010009834">
    <property type="protein sequence ID" value="KAJ9575505.1"/>
    <property type="molecule type" value="Genomic_DNA"/>
</dbReference>
<name>A0AAD7Z841_DIPPU</name>
<feature type="non-terminal residue" evidence="2">
    <location>
        <position position="1"/>
    </location>
</feature>
<protein>
    <submittedName>
        <fullName evidence="2">Uncharacterized protein</fullName>
    </submittedName>
</protein>
<comment type="caution">
    <text evidence="2">The sequence shown here is derived from an EMBL/GenBank/DDBJ whole genome shotgun (WGS) entry which is preliminary data.</text>
</comment>
<proteinExistence type="predicted"/>
<evidence type="ECO:0000313" key="2">
    <source>
        <dbReference type="EMBL" id="KAJ9575505.1"/>
    </source>
</evidence>
<keyword evidence="1" id="KW-0472">Membrane</keyword>
<reference evidence="2" key="1">
    <citation type="journal article" date="2023" name="IScience">
        <title>Live-bearing cockroach genome reveals convergent evolutionary mechanisms linked to viviparity in insects and beyond.</title>
        <authorList>
            <person name="Fouks B."/>
            <person name="Harrison M.C."/>
            <person name="Mikhailova A.A."/>
            <person name="Marchal E."/>
            <person name="English S."/>
            <person name="Carruthers M."/>
            <person name="Jennings E.C."/>
            <person name="Chiamaka E.L."/>
            <person name="Frigard R.A."/>
            <person name="Pippel M."/>
            <person name="Attardo G.M."/>
            <person name="Benoit J.B."/>
            <person name="Bornberg-Bauer E."/>
            <person name="Tobe S.S."/>
        </authorList>
    </citation>
    <scope>NUCLEOTIDE SEQUENCE</scope>
    <source>
        <strain evidence="2">Stay&amp;Tobe</strain>
    </source>
</reference>
<dbReference type="AlphaFoldDB" id="A0AAD7Z841"/>